<dbReference type="PANTHER" id="PTHR11566:SF21">
    <property type="entry name" value="DYNAMIN RELATED PROTEIN 1, ISOFORM A"/>
    <property type="match status" value="1"/>
</dbReference>
<dbReference type="GO" id="GO:0003924">
    <property type="term" value="F:GTPase activity"/>
    <property type="evidence" value="ECO:0007669"/>
    <property type="project" value="InterPro"/>
</dbReference>
<dbReference type="InterPro" id="IPR003130">
    <property type="entry name" value="GED"/>
</dbReference>
<dbReference type="Gene3D" id="3.40.50.300">
    <property type="entry name" value="P-loop containing nucleotide triphosphate hydrolases"/>
    <property type="match status" value="1"/>
</dbReference>
<evidence type="ECO:0000259" key="4">
    <source>
        <dbReference type="PROSITE" id="PS51718"/>
    </source>
</evidence>
<dbReference type="GO" id="GO:0048312">
    <property type="term" value="P:intracellular distribution of mitochondria"/>
    <property type="evidence" value="ECO:0007669"/>
    <property type="project" value="TreeGrafter"/>
</dbReference>
<dbReference type="Pfam" id="PF00350">
    <property type="entry name" value="Dynamin_N"/>
    <property type="match status" value="1"/>
</dbReference>
<dbReference type="Gene3D" id="1.20.120.1240">
    <property type="entry name" value="Dynamin, middle domain"/>
    <property type="match status" value="1"/>
</dbReference>
<keyword evidence="1" id="KW-0547">Nucleotide-binding</keyword>
<dbReference type="SMART" id="SM00053">
    <property type="entry name" value="DYNc"/>
    <property type="match status" value="1"/>
</dbReference>
<dbReference type="GO" id="GO:0005525">
    <property type="term" value="F:GTP binding"/>
    <property type="evidence" value="ECO:0007669"/>
    <property type="project" value="InterPro"/>
</dbReference>
<dbReference type="STRING" id="139825.A0A401GTP1"/>
<sequence length="742" mass="83798">MGTSSDTVGQTAYAQKRREILSFAKDLRAMGAESEIGMPRIVVIGRQSAGKSSVVEAVTGVGVPRDSDTCTRCPMECTILTAERWSCRISLRLLNSPETPFSPILTSKAEVELWIRRAQAAALCPIRQGDFIDKTADELRSLVGVDADVPKFTRNVVVVDINDPDGTDLSFIDLPGLISNEEQNIIDLVRSLVEFYIKDEATIILVTIPASDDMALQEAARLAREVDPNGERTIGIITKPDFLPDGAIDLRKTWQSILRGEAHPLRLGYYGVRLPSDKERKKGLSRAEVEKLAMQFFKDNEPWKDLLHLNRLGIACFIADISKVLMRVIRESLPGLKEKVNTQLGDCVTQLNSMPKPITGGATAEILGRVTRFCNDLKEAVNGHTEDNTFVHRNRAIYQTFKISIRRTAPDFRPFLDPTQFVGPKQPWFSEEYEDREDTELAEQLPPAPVEPIGIYDVRRVIKDSIGWELPHNVPYEAKKRLYKKFVDRWAAPCDKAFDAATVILTELVNDKIRDHFGRFKALELHVGPLIRRELQSCTKRAAQSLCEVLEREKSPYFTQNGYYLESMRAHCLARYWFIRRNENDYKKGALWDLEREEELAASVFAESDSYHESPTERALKALALIGYKNLAAEDLVRLHPPDGFEDELTVMADVRAYFQVAYKRIIDNVPMSIQKDLNQQLSNGMQDCLLAELGVGAAGTAERFQELLAEDPAVTAQRDLLEKRKARLLEIQWKLNAFVIA</sequence>
<dbReference type="GO" id="GO:0016020">
    <property type="term" value="C:membrane"/>
    <property type="evidence" value="ECO:0007669"/>
    <property type="project" value="TreeGrafter"/>
</dbReference>
<dbReference type="GO" id="GO:0016559">
    <property type="term" value="P:peroxisome fission"/>
    <property type="evidence" value="ECO:0007669"/>
    <property type="project" value="TreeGrafter"/>
</dbReference>
<dbReference type="InterPro" id="IPR020850">
    <property type="entry name" value="GED_dom"/>
</dbReference>
<evidence type="ECO:0000259" key="3">
    <source>
        <dbReference type="PROSITE" id="PS51388"/>
    </source>
</evidence>
<dbReference type="GO" id="GO:0006897">
    <property type="term" value="P:endocytosis"/>
    <property type="evidence" value="ECO:0007669"/>
    <property type="project" value="TreeGrafter"/>
</dbReference>
<dbReference type="PROSITE" id="PS51388">
    <property type="entry name" value="GED"/>
    <property type="match status" value="1"/>
</dbReference>
<evidence type="ECO:0000256" key="2">
    <source>
        <dbReference type="ARBA" id="ARBA00023134"/>
    </source>
</evidence>
<feature type="domain" description="GED" evidence="3">
    <location>
        <begin position="648"/>
        <end position="742"/>
    </location>
</feature>
<feature type="domain" description="Dynamin-type G" evidence="4">
    <location>
        <begin position="35"/>
        <end position="334"/>
    </location>
</feature>
<dbReference type="GO" id="GO:0008017">
    <property type="term" value="F:microtubule binding"/>
    <property type="evidence" value="ECO:0007669"/>
    <property type="project" value="TreeGrafter"/>
</dbReference>
<dbReference type="Pfam" id="PF01031">
    <property type="entry name" value="Dynamin_M"/>
    <property type="match status" value="2"/>
</dbReference>
<dbReference type="EMBL" id="BFAD01000008">
    <property type="protein sequence ID" value="GBE85592.1"/>
    <property type="molecule type" value="Genomic_DNA"/>
</dbReference>
<dbReference type="InterPro" id="IPR001401">
    <property type="entry name" value="Dynamin_GTPase"/>
</dbReference>
<dbReference type="GO" id="GO:0005739">
    <property type="term" value="C:mitochondrion"/>
    <property type="evidence" value="ECO:0007669"/>
    <property type="project" value="TreeGrafter"/>
</dbReference>
<dbReference type="GO" id="GO:0005874">
    <property type="term" value="C:microtubule"/>
    <property type="evidence" value="ECO:0007669"/>
    <property type="project" value="TreeGrafter"/>
</dbReference>
<dbReference type="InterPro" id="IPR022812">
    <property type="entry name" value="Dynamin"/>
</dbReference>
<dbReference type="PANTHER" id="PTHR11566">
    <property type="entry name" value="DYNAMIN"/>
    <property type="match status" value="1"/>
</dbReference>
<dbReference type="InterPro" id="IPR045063">
    <property type="entry name" value="Dynamin_N"/>
</dbReference>
<dbReference type="SUPFAM" id="SSF52540">
    <property type="entry name" value="P-loop containing nucleoside triphosphate hydrolases"/>
    <property type="match status" value="1"/>
</dbReference>
<dbReference type="InterPro" id="IPR000375">
    <property type="entry name" value="Dynamin_stalk"/>
</dbReference>
<dbReference type="Proteomes" id="UP000287166">
    <property type="component" value="Unassembled WGS sequence"/>
</dbReference>
<proteinExistence type="predicted"/>
<keyword evidence="6" id="KW-1185">Reference proteome</keyword>
<reference evidence="5 6" key="1">
    <citation type="journal article" date="2018" name="Sci. Rep.">
        <title>Genome sequence of the cauliflower mushroom Sparassis crispa (Hanabiratake) and its association with beneficial usage.</title>
        <authorList>
            <person name="Kiyama R."/>
            <person name="Furutani Y."/>
            <person name="Kawaguchi K."/>
            <person name="Nakanishi T."/>
        </authorList>
    </citation>
    <scope>NUCLEOTIDE SEQUENCE [LARGE SCALE GENOMIC DNA]</scope>
</reference>
<dbReference type="InParanoid" id="A0A401GTP1"/>
<organism evidence="5 6">
    <name type="scientific">Sparassis crispa</name>
    <dbReference type="NCBI Taxonomy" id="139825"/>
    <lineage>
        <taxon>Eukaryota</taxon>
        <taxon>Fungi</taxon>
        <taxon>Dikarya</taxon>
        <taxon>Basidiomycota</taxon>
        <taxon>Agaricomycotina</taxon>
        <taxon>Agaricomycetes</taxon>
        <taxon>Polyporales</taxon>
        <taxon>Sparassidaceae</taxon>
        <taxon>Sparassis</taxon>
    </lineage>
</organism>
<dbReference type="InterPro" id="IPR030381">
    <property type="entry name" value="G_DYNAMIN_dom"/>
</dbReference>
<evidence type="ECO:0000313" key="6">
    <source>
        <dbReference type="Proteomes" id="UP000287166"/>
    </source>
</evidence>
<accession>A0A401GTP1</accession>
<dbReference type="Pfam" id="PF02212">
    <property type="entry name" value="GED"/>
    <property type="match status" value="1"/>
</dbReference>
<comment type="caution">
    <text evidence="5">The sequence shown here is derived from an EMBL/GenBank/DDBJ whole genome shotgun (WGS) entry which is preliminary data.</text>
</comment>
<name>A0A401GTP1_9APHY</name>
<gene>
    <name evidence="5" type="ORF">SCP_0801100</name>
</gene>
<dbReference type="PRINTS" id="PR00195">
    <property type="entry name" value="DYNAMIN"/>
</dbReference>
<evidence type="ECO:0000256" key="1">
    <source>
        <dbReference type="ARBA" id="ARBA00022741"/>
    </source>
</evidence>
<dbReference type="CDD" id="cd08771">
    <property type="entry name" value="DLP_1"/>
    <property type="match status" value="1"/>
</dbReference>
<dbReference type="GO" id="GO:0000266">
    <property type="term" value="P:mitochondrial fission"/>
    <property type="evidence" value="ECO:0007669"/>
    <property type="project" value="TreeGrafter"/>
</dbReference>
<evidence type="ECO:0000313" key="5">
    <source>
        <dbReference type="EMBL" id="GBE85592.1"/>
    </source>
</evidence>
<dbReference type="GeneID" id="38782509"/>
<dbReference type="AlphaFoldDB" id="A0A401GTP1"/>
<dbReference type="OrthoDB" id="5061070at2759"/>
<dbReference type="InterPro" id="IPR027417">
    <property type="entry name" value="P-loop_NTPase"/>
</dbReference>
<protein>
    <submittedName>
        <fullName evidence="5">Interferon-induced GTP-binding protein</fullName>
    </submittedName>
</protein>
<dbReference type="PROSITE" id="PS51718">
    <property type="entry name" value="G_DYNAMIN_2"/>
    <property type="match status" value="1"/>
</dbReference>
<keyword evidence="2" id="KW-0342">GTP-binding</keyword>
<dbReference type="RefSeq" id="XP_027616505.1">
    <property type="nucleotide sequence ID" value="XM_027760704.1"/>
</dbReference>